<evidence type="ECO:0000313" key="3">
    <source>
        <dbReference type="Proteomes" id="UP001057381"/>
    </source>
</evidence>
<accession>A0A9Q9BQV5</accession>
<dbReference type="EMBL" id="CP073809">
    <property type="protein sequence ID" value="UTH13834.1"/>
    <property type="molecule type" value="Genomic_DNA"/>
</dbReference>
<sequence length="304" mass="36018">MNKAQRLLTIYTRLLNNQGVNKMNLADELEVDERTIQRDIDDIRNYLFDNEEYQQRMEVTYQHKSNEYRLVRKESVLDSSTFSLLITHLQGHSTVITQDMYELLKQIIYKFYNHDGKYLLEQLKKFTVINDVPTSTVSKLQVAIKYQNKISFLYGGERITGIPVNITSNHSQYMLWLKKRTLKFSIRDIKDLQIIGTEHLPNEKVVLKMTKDVWHILRHQYKVDTIETFSDNQITVTFDMTYPEVMKVCILYSPHIMLISPSYMYQPLVNFILAINAVYMNQQIQINNESKEIDNEDKEQRGIK</sequence>
<dbReference type="Gene3D" id="1.10.10.10">
    <property type="entry name" value="Winged helix-like DNA-binding domain superfamily/Winged helix DNA-binding domain"/>
    <property type="match status" value="1"/>
</dbReference>
<name>A0A9Q9BQV5_9STAP</name>
<dbReference type="KEGG" id="mequ:KFV11_00195"/>
<proteinExistence type="predicted"/>
<dbReference type="RefSeq" id="WP_254249990.1">
    <property type="nucleotide sequence ID" value="NZ_CP073809.1"/>
</dbReference>
<evidence type="ECO:0000313" key="2">
    <source>
        <dbReference type="EMBL" id="UTH13834.1"/>
    </source>
</evidence>
<protein>
    <submittedName>
        <fullName evidence="2">HTH domain-containing protein</fullName>
    </submittedName>
</protein>
<feature type="domain" description="Helix-turn-helix type 11" evidence="1">
    <location>
        <begin position="6"/>
        <end position="47"/>
    </location>
</feature>
<dbReference type="AlphaFoldDB" id="A0A9Q9BQV5"/>
<dbReference type="Proteomes" id="UP001057381">
    <property type="component" value="Chromosome"/>
</dbReference>
<organism evidence="2 3">
    <name type="scientific">Macrococcus equipercicus</name>
    <dbReference type="NCBI Taxonomy" id="69967"/>
    <lineage>
        <taxon>Bacteria</taxon>
        <taxon>Bacillati</taxon>
        <taxon>Bacillota</taxon>
        <taxon>Bacilli</taxon>
        <taxon>Bacillales</taxon>
        <taxon>Staphylococcaceae</taxon>
        <taxon>Macrococcus</taxon>
    </lineage>
</organism>
<reference evidence="2" key="1">
    <citation type="submission" date="2021-04" db="EMBL/GenBank/DDBJ databases">
        <title>Complete Genome Sequences of Macrococcus spp. from dog and cattle.</title>
        <authorList>
            <person name="Schwendener S."/>
            <person name="Perreten V."/>
        </authorList>
    </citation>
    <scope>NUCLEOTIDE SEQUENCE</scope>
    <source>
        <strain evidence="2">Epi0143-OL</strain>
    </source>
</reference>
<dbReference type="Pfam" id="PF08279">
    <property type="entry name" value="HTH_11"/>
    <property type="match status" value="1"/>
</dbReference>
<gene>
    <name evidence="2" type="ORF">KFV11_00195</name>
</gene>
<dbReference type="InterPro" id="IPR013196">
    <property type="entry name" value="HTH_11"/>
</dbReference>
<dbReference type="InterPro" id="IPR036388">
    <property type="entry name" value="WH-like_DNA-bd_sf"/>
</dbReference>
<evidence type="ECO:0000259" key="1">
    <source>
        <dbReference type="Pfam" id="PF08279"/>
    </source>
</evidence>